<protein>
    <submittedName>
        <fullName evidence="1">Uncharacterized protein</fullName>
    </submittedName>
</protein>
<dbReference type="EMBL" id="CP061799">
    <property type="protein sequence ID" value="QTA79701.1"/>
    <property type="molecule type" value="Genomic_DNA"/>
</dbReference>
<accession>A0A975B6K2</accession>
<sequence>MKNINNLKYLIVLITAIIISMPVCSNADESLALYGLKGYAYTFSPLPSKGLYVQTGAMYSVFNDGLENGDGHTFALPLSVTYGNGQWWEAAGAVHYESWENSDLDISEKGMGDLFLGGKIRLLKDLPDISLMPYILIPTGSRDKGIGDMYYLNPSPDDDPSYGLNLLIGGQVNRFYLSANIGVNYADTDREWLDSASMFFGLAAEYQISETWMTYAEFVNTGNKNNIDCDTCIDTGADEDLREIGAGLVWLKDKWGFKFHAGAGLTDTSPDFRVIGLINLGF</sequence>
<name>A0A975B6K2_9BACT</name>
<keyword evidence="2" id="KW-1185">Reference proteome</keyword>
<dbReference type="RefSeq" id="WP_207691422.1">
    <property type="nucleotide sequence ID" value="NZ_CP061799.1"/>
</dbReference>
<evidence type="ECO:0000313" key="2">
    <source>
        <dbReference type="Proteomes" id="UP000663720"/>
    </source>
</evidence>
<dbReference type="KEGG" id="dli:dnl_19770"/>
<gene>
    <name evidence="1" type="ORF">dnl_19770</name>
</gene>
<dbReference type="SUPFAM" id="SSF56935">
    <property type="entry name" value="Porins"/>
    <property type="match status" value="1"/>
</dbReference>
<dbReference type="Proteomes" id="UP000663720">
    <property type="component" value="Chromosome"/>
</dbReference>
<reference evidence="1" key="1">
    <citation type="journal article" date="2021" name="Microb. Physiol.">
        <title>Proteogenomic Insights into the Physiology of Marine, Sulfate-Reducing, Filamentous Desulfonema limicola and Desulfonema magnum.</title>
        <authorList>
            <person name="Schnaars V."/>
            <person name="Wohlbrand L."/>
            <person name="Scheve S."/>
            <person name="Hinrichs C."/>
            <person name="Reinhardt R."/>
            <person name="Rabus R."/>
        </authorList>
    </citation>
    <scope>NUCLEOTIDE SEQUENCE</scope>
    <source>
        <strain evidence="1">5ac10</strain>
    </source>
</reference>
<organism evidence="1 2">
    <name type="scientific">Desulfonema limicola</name>
    <dbReference type="NCBI Taxonomy" id="45656"/>
    <lineage>
        <taxon>Bacteria</taxon>
        <taxon>Pseudomonadati</taxon>
        <taxon>Thermodesulfobacteriota</taxon>
        <taxon>Desulfobacteria</taxon>
        <taxon>Desulfobacterales</taxon>
        <taxon>Desulfococcaceae</taxon>
        <taxon>Desulfonema</taxon>
    </lineage>
</organism>
<proteinExistence type="predicted"/>
<dbReference type="AlphaFoldDB" id="A0A975B6K2"/>
<dbReference type="Pfam" id="PF13557">
    <property type="entry name" value="Phenol_MetA_deg"/>
    <property type="match status" value="1"/>
</dbReference>
<dbReference type="InterPro" id="IPR025737">
    <property type="entry name" value="FApF"/>
</dbReference>
<evidence type="ECO:0000313" key="1">
    <source>
        <dbReference type="EMBL" id="QTA79701.1"/>
    </source>
</evidence>